<dbReference type="PANTHER" id="PTHR30419:SF8">
    <property type="entry name" value="NITROGEN ASSIMILATION TRANSCRIPTIONAL ACTIVATOR-RELATED"/>
    <property type="match status" value="1"/>
</dbReference>
<reference evidence="6" key="2">
    <citation type="submission" date="2021-04" db="EMBL/GenBank/DDBJ databases">
        <authorList>
            <person name="Gilroy R."/>
        </authorList>
    </citation>
    <scope>NUCLEOTIDE SEQUENCE</scope>
    <source>
        <strain evidence="6">ChiGjej1B1-14440</strain>
    </source>
</reference>
<evidence type="ECO:0000259" key="5">
    <source>
        <dbReference type="PROSITE" id="PS50931"/>
    </source>
</evidence>
<dbReference type="AlphaFoldDB" id="A0A9D2BN18"/>
<dbReference type="GO" id="GO:0003677">
    <property type="term" value="F:DNA binding"/>
    <property type="evidence" value="ECO:0007669"/>
    <property type="project" value="UniProtKB-KW"/>
</dbReference>
<sequence>MELRVLKYFLMVARERNITKAAKLLHVTQPTLSRQLMQLEDELNVKLFYRKQHNIELTDEGMLLRRRAQEIVSIEEKIKEDFTSDTENITGLITIGCGEALGVKRLSKIVSDFSKSNPLVRFEIITADSDTIKSSLDRGTVDIGMLVEPVDITKYNFKKIIQKERWGVLTRNDSPLAKKAFVCPEDLLNYRLLMSNRAMVINEIENWFGDYYSKLQIVARYNLGYNLVHFIKNKLGIAFCLESIDEMRDLTFIPLKPKLESGSVMVWKKDLLLSPAMKAFINYLKDYSMM</sequence>
<comment type="caution">
    <text evidence="6">The sequence shown here is derived from an EMBL/GenBank/DDBJ whole genome shotgun (WGS) entry which is preliminary data.</text>
</comment>
<keyword evidence="3" id="KW-0238">DNA-binding</keyword>
<dbReference type="SUPFAM" id="SSF53850">
    <property type="entry name" value="Periplasmic binding protein-like II"/>
    <property type="match status" value="1"/>
</dbReference>
<gene>
    <name evidence="6" type="ORF">H9980_04530</name>
</gene>
<dbReference type="PROSITE" id="PS50931">
    <property type="entry name" value="HTH_LYSR"/>
    <property type="match status" value="1"/>
</dbReference>
<keyword evidence="2" id="KW-0805">Transcription regulation</keyword>
<proteinExistence type="inferred from homology"/>
<dbReference type="InterPro" id="IPR005119">
    <property type="entry name" value="LysR_subst-bd"/>
</dbReference>
<dbReference type="PANTHER" id="PTHR30419">
    <property type="entry name" value="HTH-TYPE TRANSCRIPTIONAL REGULATOR YBHD"/>
    <property type="match status" value="1"/>
</dbReference>
<dbReference type="Proteomes" id="UP000886724">
    <property type="component" value="Unassembled WGS sequence"/>
</dbReference>
<dbReference type="EMBL" id="DXET01000102">
    <property type="protein sequence ID" value="HIX81224.1"/>
    <property type="molecule type" value="Genomic_DNA"/>
</dbReference>
<evidence type="ECO:0000256" key="3">
    <source>
        <dbReference type="ARBA" id="ARBA00023125"/>
    </source>
</evidence>
<dbReference type="Pfam" id="PF03466">
    <property type="entry name" value="LysR_substrate"/>
    <property type="match status" value="1"/>
</dbReference>
<reference evidence="6" key="1">
    <citation type="journal article" date="2021" name="PeerJ">
        <title>Extensive microbial diversity within the chicken gut microbiome revealed by metagenomics and culture.</title>
        <authorList>
            <person name="Gilroy R."/>
            <person name="Ravi A."/>
            <person name="Getino M."/>
            <person name="Pursley I."/>
            <person name="Horton D.L."/>
            <person name="Alikhan N.F."/>
            <person name="Baker D."/>
            <person name="Gharbi K."/>
            <person name="Hall N."/>
            <person name="Watson M."/>
            <person name="Adriaenssens E.M."/>
            <person name="Foster-Nyarko E."/>
            <person name="Jarju S."/>
            <person name="Secka A."/>
            <person name="Antonio M."/>
            <person name="Oren A."/>
            <person name="Chaudhuri R.R."/>
            <person name="La Ragione R."/>
            <person name="Hildebrand F."/>
            <person name="Pallen M.J."/>
        </authorList>
    </citation>
    <scope>NUCLEOTIDE SEQUENCE</scope>
    <source>
        <strain evidence="6">ChiGjej1B1-14440</strain>
    </source>
</reference>
<feature type="domain" description="HTH lysR-type" evidence="5">
    <location>
        <begin position="1"/>
        <end position="58"/>
    </location>
</feature>
<evidence type="ECO:0000313" key="7">
    <source>
        <dbReference type="Proteomes" id="UP000886724"/>
    </source>
</evidence>
<dbReference type="CDD" id="cd05466">
    <property type="entry name" value="PBP2_LTTR_substrate"/>
    <property type="match status" value="1"/>
</dbReference>
<dbReference type="FunFam" id="1.10.10.10:FF:000001">
    <property type="entry name" value="LysR family transcriptional regulator"/>
    <property type="match status" value="1"/>
</dbReference>
<evidence type="ECO:0000256" key="1">
    <source>
        <dbReference type="ARBA" id="ARBA00009437"/>
    </source>
</evidence>
<protein>
    <submittedName>
        <fullName evidence="6">LysR family transcriptional regulator</fullName>
    </submittedName>
</protein>
<name>A0A9D2BN18_9FIRM</name>
<dbReference type="InterPro" id="IPR036390">
    <property type="entry name" value="WH_DNA-bd_sf"/>
</dbReference>
<comment type="similarity">
    <text evidence="1">Belongs to the LysR transcriptional regulatory family.</text>
</comment>
<accession>A0A9D2BN18</accession>
<dbReference type="PRINTS" id="PR00039">
    <property type="entry name" value="HTHLYSR"/>
</dbReference>
<dbReference type="Gene3D" id="1.10.10.10">
    <property type="entry name" value="Winged helix-like DNA-binding domain superfamily/Winged helix DNA-binding domain"/>
    <property type="match status" value="1"/>
</dbReference>
<organism evidence="6 7">
    <name type="scientific">Candidatus Erysipelatoclostridium merdavium</name>
    <dbReference type="NCBI Taxonomy" id="2838566"/>
    <lineage>
        <taxon>Bacteria</taxon>
        <taxon>Bacillati</taxon>
        <taxon>Bacillota</taxon>
        <taxon>Erysipelotrichia</taxon>
        <taxon>Erysipelotrichales</taxon>
        <taxon>Erysipelotrichales incertae sedis</taxon>
    </lineage>
</organism>
<keyword evidence="4" id="KW-0804">Transcription</keyword>
<dbReference type="GO" id="GO:0005829">
    <property type="term" value="C:cytosol"/>
    <property type="evidence" value="ECO:0007669"/>
    <property type="project" value="TreeGrafter"/>
</dbReference>
<evidence type="ECO:0000256" key="2">
    <source>
        <dbReference type="ARBA" id="ARBA00023015"/>
    </source>
</evidence>
<dbReference type="SUPFAM" id="SSF46785">
    <property type="entry name" value="Winged helix' DNA-binding domain"/>
    <property type="match status" value="1"/>
</dbReference>
<dbReference type="InterPro" id="IPR000847">
    <property type="entry name" value="LysR_HTH_N"/>
</dbReference>
<dbReference type="Gene3D" id="3.40.190.290">
    <property type="match status" value="1"/>
</dbReference>
<dbReference type="GO" id="GO:0003700">
    <property type="term" value="F:DNA-binding transcription factor activity"/>
    <property type="evidence" value="ECO:0007669"/>
    <property type="project" value="InterPro"/>
</dbReference>
<evidence type="ECO:0000313" key="6">
    <source>
        <dbReference type="EMBL" id="HIX81224.1"/>
    </source>
</evidence>
<dbReference type="InterPro" id="IPR036388">
    <property type="entry name" value="WH-like_DNA-bd_sf"/>
</dbReference>
<dbReference type="Pfam" id="PF00126">
    <property type="entry name" value="HTH_1"/>
    <property type="match status" value="1"/>
</dbReference>
<dbReference type="InterPro" id="IPR050950">
    <property type="entry name" value="HTH-type_LysR_regulators"/>
</dbReference>
<evidence type="ECO:0000256" key="4">
    <source>
        <dbReference type="ARBA" id="ARBA00023163"/>
    </source>
</evidence>